<comment type="cofactor">
    <cofactor evidence="1">
        <name>FAD</name>
        <dbReference type="ChEBI" id="CHEBI:57692"/>
    </cofactor>
</comment>
<dbReference type="InterPro" id="IPR036010">
    <property type="entry name" value="2Fe-2S_ferredoxin-like_sf"/>
</dbReference>
<dbReference type="PROSITE" id="PS51384">
    <property type="entry name" value="FAD_FR"/>
    <property type="match status" value="1"/>
</dbReference>
<evidence type="ECO:0000313" key="12">
    <source>
        <dbReference type="Proteomes" id="UP000247591"/>
    </source>
</evidence>
<dbReference type="PROSITE" id="PS00197">
    <property type="entry name" value="2FE2S_FER_1"/>
    <property type="match status" value="1"/>
</dbReference>
<feature type="domain" description="FAD-binding FR-type" evidence="10">
    <location>
        <begin position="17"/>
        <end position="122"/>
    </location>
</feature>
<dbReference type="PANTHER" id="PTHR47354:SF8">
    <property type="entry name" value="1,2-PHENYLACETYL-COA EPOXIDASE, SUBUNIT E"/>
    <property type="match status" value="1"/>
</dbReference>
<protein>
    <submittedName>
        <fullName evidence="11">3-ketosteroid 9alpha-monooxygenase subunit B</fullName>
    </submittedName>
</protein>
<dbReference type="SUPFAM" id="SSF63380">
    <property type="entry name" value="Riboflavin synthase domain-like"/>
    <property type="match status" value="1"/>
</dbReference>
<keyword evidence="5" id="KW-0274">FAD</keyword>
<organism evidence="11 12">
    <name type="scientific">Williamsia limnetica</name>
    <dbReference type="NCBI Taxonomy" id="882452"/>
    <lineage>
        <taxon>Bacteria</taxon>
        <taxon>Bacillati</taxon>
        <taxon>Actinomycetota</taxon>
        <taxon>Actinomycetes</taxon>
        <taxon>Mycobacteriales</taxon>
        <taxon>Nocardiaceae</taxon>
        <taxon>Williamsia</taxon>
    </lineage>
</organism>
<evidence type="ECO:0000256" key="3">
    <source>
        <dbReference type="ARBA" id="ARBA00022714"/>
    </source>
</evidence>
<dbReference type="PANTHER" id="PTHR47354">
    <property type="entry name" value="NADH OXIDOREDUCTASE HCR"/>
    <property type="match status" value="1"/>
</dbReference>
<dbReference type="InterPro" id="IPR001433">
    <property type="entry name" value="OxRdtase_FAD/NAD-bd"/>
</dbReference>
<dbReference type="SUPFAM" id="SSF52343">
    <property type="entry name" value="Ferredoxin reductase-like, C-terminal NADP-linked domain"/>
    <property type="match status" value="1"/>
</dbReference>
<dbReference type="Pfam" id="PF00175">
    <property type="entry name" value="NAD_binding_1"/>
    <property type="match status" value="1"/>
</dbReference>
<name>A0A318RHU2_WILLI</name>
<dbReference type="InterPro" id="IPR006058">
    <property type="entry name" value="2Fe2S_fd_BS"/>
</dbReference>
<dbReference type="AlphaFoldDB" id="A0A318RHU2"/>
<evidence type="ECO:0000256" key="2">
    <source>
        <dbReference type="ARBA" id="ARBA00022630"/>
    </source>
</evidence>
<evidence type="ECO:0000256" key="1">
    <source>
        <dbReference type="ARBA" id="ARBA00001974"/>
    </source>
</evidence>
<evidence type="ECO:0000256" key="4">
    <source>
        <dbReference type="ARBA" id="ARBA00022723"/>
    </source>
</evidence>
<evidence type="ECO:0000259" key="9">
    <source>
        <dbReference type="PROSITE" id="PS51085"/>
    </source>
</evidence>
<evidence type="ECO:0000256" key="8">
    <source>
        <dbReference type="ARBA" id="ARBA00023014"/>
    </source>
</evidence>
<accession>A0A318RHU2</accession>
<dbReference type="Gene3D" id="3.10.20.30">
    <property type="match status" value="1"/>
</dbReference>
<dbReference type="CDD" id="cd06214">
    <property type="entry name" value="PA_degradation_oxidoreductase_like"/>
    <property type="match status" value="1"/>
</dbReference>
<comment type="caution">
    <text evidence="11">The sequence shown here is derived from an EMBL/GenBank/DDBJ whole genome shotgun (WGS) entry which is preliminary data.</text>
</comment>
<dbReference type="PROSITE" id="PS51085">
    <property type="entry name" value="2FE2S_FER_2"/>
    <property type="match status" value="1"/>
</dbReference>
<dbReference type="GO" id="GO:0046872">
    <property type="term" value="F:metal ion binding"/>
    <property type="evidence" value="ECO:0007669"/>
    <property type="project" value="UniProtKB-KW"/>
</dbReference>
<evidence type="ECO:0000313" key="11">
    <source>
        <dbReference type="EMBL" id="PYE14341.1"/>
    </source>
</evidence>
<keyword evidence="7" id="KW-0408">Iron</keyword>
<dbReference type="InterPro" id="IPR039261">
    <property type="entry name" value="FNR_nucleotide-bd"/>
</dbReference>
<sequence>MRPSGTSGSVMSAILAAGARRVRVIDVVEETHDARSIMVEPHPDHAEDFGYTAGQFLTVRIPDSGRGSARCYSLSSSPHADATMKFTVKRVADGHGSNWLCERLSIGDELEVLPPAGTFKARELDRSVVMVAGGSGITPVISIAKSILFGGHGNVLLIYANRDERSVIFADELRALAERFASRLTVVHILESVQGYLTAPVLSALVGPVADRMVYVCGPVPLMSLTKEVCSALGIESARVMAEQFISLSTDPFTVPPGVGDGVPSGAEDGLVRGPDGTVEVTLDGEVRTVPWARNKRLLDALLDADVDAPFSCREGACSACVCRLTDGEVRLVRNEVLEPEDLEGGYILACQAEPVSGTIAIEY</sequence>
<dbReference type="InterPro" id="IPR001709">
    <property type="entry name" value="Flavoprot_Pyr_Nucl_cyt_Rdtase"/>
</dbReference>
<dbReference type="Pfam" id="PF00111">
    <property type="entry name" value="Fer2"/>
    <property type="match status" value="1"/>
</dbReference>
<keyword evidence="6" id="KW-0560">Oxidoreductase</keyword>
<dbReference type="PRINTS" id="PR00410">
    <property type="entry name" value="PHEHYDRXLASE"/>
</dbReference>
<evidence type="ECO:0000256" key="7">
    <source>
        <dbReference type="ARBA" id="ARBA00023004"/>
    </source>
</evidence>
<dbReference type="Proteomes" id="UP000247591">
    <property type="component" value="Unassembled WGS sequence"/>
</dbReference>
<feature type="domain" description="2Fe-2S ferredoxin-type" evidence="9">
    <location>
        <begin position="277"/>
        <end position="364"/>
    </location>
</feature>
<dbReference type="EMBL" id="QJSP01000013">
    <property type="protein sequence ID" value="PYE14341.1"/>
    <property type="molecule type" value="Genomic_DNA"/>
</dbReference>
<evidence type="ECO:0000256" key="6">
    <source>
        <dbReference type="ARBA" id="ARBA00023002"/>
    </source>
</evidence>
<keyword evidence="2" id="KW-0285">Flavoprotein</keyword>
<dbReference type="GO" id="GO:0050660">
    <property type="term" value="F:flavin adenine dinucleotide binding"/>
    <property type="evidence" value="ECO:0007669"/>
    <property type="project" value="TreeGrafter"/>
</dbReference>
<dbReference type="InterPro" id="IPR012675">
    <property type="entry name" value="Beta-grasp_dom_sf"/>
</dbReference>
<keyword evidence="12" id="KW-1185">Reference proteome</keyword>
<keyword evidence="8" id="KW-0411">Iron-sulfur</keyword>
<keyword evidence="3" id="KW-0001">2Fe-2S</keyword>
<proteinExistence type="predicted"/>
<evidence type="ECO:0000256" key="5">
    <source>
        <dbReference type="ARBA" id="ARBA00022827"/>
    </source>
</evidence>
<dbReference type="GO" id="GO:0051537">
    <property type="term" value="F:2 iron, 2 sulfur cluster binding"/>
    <property type="evidence" value="ECO:0007669"/>
    <property type="project" value="UniProtKB-KW"/>
</dbReference>
<dbReference type="InterPro" id="IPR050415">
    <property type="entry name" value="MRET"/>
</dbReference>
<evidence type="ECO:0000259" key="10">
    <source>
        <dbReference type="PROSITE" id="PS51384"/>
    </source>
</evidence>
<reference evidence="11 12" key="1">
    <citation type="submission" date="2018-06" db="EMBL/GenBank/DDBJ databases">
        <title>Genomic Encyclopedia of Type Strains, Phase IV (KMG-IV): sequencing the most valuable type-strain genomes for metagenomic binning, comparative biology and taxonomic classification.</title>
        <authorList>
            <person name="Goeker M."/>
        </authorList>
    </citation>
    <scope>NUCLEOTIDE SEQUENCE [LARGE SCALE GENOMIC DNA]</scope>
    <source>
        <strain evidence="11 12">DSM 45521</strain>
    </source>
</reference>
<dbReference type="Pfam" id="PF00970">
    <property type="entry name" value="FAD_binding_6"/>
    <property type="match status" value="1"/>
</dbReference>
<dbReference type="InterPro" id="IPR001041">
    <property type="entry name" value="2Fe-2S_ferredoxin-type"/>
</dbReference>
<keyword evidence="4" id="KW-0479">Metal-binding</keyword>
<dbReference type="CDD" id="cd00207">
    <property type="entry name" value="fer2"/>
    <property type="match status" value="1"/>
</dbReference>
<dbReference type="Gene3D" id="3.40.50.80">
    <property type="entry name" value="Nucleotide-binding domain of ferredoxin-NADP reductase (FNR) module"/>
    <property type="match status" value="1"/>
</dbReference>
<dbReference type="InterPro" id="IPR008333">
    <property type="entry name" value="Cbr1-like_FAD-bd_dom"/>
</dbReference>
<dbReference type="GO" id="GO:0004497">
    <property type="term" value="F:monooxygenase activity"/>
    <property type="evidence" value="ECO:0007669"/>
    <property type="project" value="UniProtKB-KW"/>
</dbReference>
<dbReference type="PRINTS" id="PR00371">
    <property type="entry name" value="FPNCR"/>
</dbReference>
<keyword evidence="11" id="KW-0503">Monooxygenase</keyword>
<dbReference type="InterPro" id="IPR017938">
    <property type="entry name" value="Riboflavin_synthase-like_b-brl"/>
</dbReference>
<dbReference type="SUPFAM" id="SSF54292">
    <property type="entry name" value="2Fe-2S ferredoxin-like"/>
    <property type="match status" value="1"/>
</dbReference>
<gene>
    <name evidence="11" type="ORF">DFR67_113135</name>
</gene>
<dbReference type="Gene3D" id="2.40.30.10">
    <property type="entry name" value="Translation factors"/>
    <property type="match status" value="1"/>
</dbReference>
<dbReference type="InterPro" id="IPR017927">
    <property type="entry name" value="FAD-bd_FR_type"/>
</dbReference>